<name>A0A3P9IEG1_ORYLA</name>
<organism evidence="2 3">
    <name type="scientific">Oryzias latipes</name>
    <name type="common">Japanese rice fish</name>
    <name type="synonym">Japanese killifish</name>
    <dbReference type="NCBI Taxonomy" id="8090"/>
    <lineage>
        <taxon>Eukaryota</taxon>
        <taxon>Metazoa</taxon>
        <taxon>Chordata</taxon>
        <taxon>Craniata</taxon>
        <taxon>Vertebrata</taxon>
        <taxon>Euteleostomi</taxon>
        <taxon>Actinopterygii</taxon>
        <taxon>Neopterygii</taxon>
        <taxon>Teleostei</taxon>
        <taxon>Neoteleostei</taxon>
        <taxon>Acanthomorphata</taxon>
        <taxon>Ovalentaria</taxon>
        <taxon>Atherinomorphae</taxon>
        <taxon>Beloniformes</taxon>
        <taxon>Adrianichthyidae</taxon>
        <taxon>Oryziinae</taxon>
        <taxon>Oryzias</taxon>
    </lineage>
</organism>
<dbReference type="Proteomes" id="UP000265200">
    <property type="component" value="Chromosome 12"/>
</dbReference>
<evidence type="ECO:0000313" key="3">
    <source>
        <dbReference type="Proteomes" id="UP000265200"/>
    </source>
</evidence>
<evidence type="ECO:0000256" key="1">
    <source>
        <dbReference type="SAM" id="MobiDB-lite"/>
    </source>
</evidence>
<reference evidence="2" key="3">
    <citation type="submission" date="2025-08" db="UniProtKB">
        <authorList>
            <consortium name="Ensembl"/>
        </authorList>
    </citation>
    <scope>IDENTIFICATION</scope>
    <source>
        <strain evidence="2">HSOK</strain>
    </source>
</reference>
<accession>A0A3P9IEG1</accession>
<reference evidence="2" key="4">
    <citation type="submission" date="2025-09" db="UniProtKB">
        <authorList>
            <consortium name="Ensembl"/>
        </authorList>
    </citation>
    <scope>IDENTIFICATION</scope>
    <source>
        <strain evidence="2">HSOK</strain>
    </source>
</reference>
<reference key="1">
    <citation type="journal article" date="2007" name="Nature">
        <title>The medaka draft genome and insights into vertebrate genome evolution.</title>
        <authorList>
            <person name="Kasahara M."/>
            <person name="Naruse K."/>
            <person name="Sasaki S."/>
            <person name="Nakatani Y."/>
            <person name="Qu W."/>
            <person name="Ahsan B."/>
            <person name="Yamada T."/>
            <person name="Nagayasu Y."/>
            <person name="Doi K."/>
            <person name="Kasai Y."/>
            <person name="Jindo T."/>
            <person name="Kobayashi D."/>
            <person name="Shimada A."/>
            <person name="Toyoda A."/>
            <person name="Kuroki Y."/>
            <person name="Fujiyama A."/>
            <person name="Sasaki T."/>
            <person name="Shimizu A."/>
            <person name="Asakawa S."/>
            <person name="Shimizu N."/>
            <person name="Hashimoto S."/>
            <person name="Yang J."/>
            <person name="Lee Y."/>
            <person name="Matsushima K."/>
            <person name="Sugano S."/>
            <person name="Sakaizumi M."/>
            <person name="Narita T."/>
            <person name="Ohishi K."/>
            <person name="Haga S."/>
            <person name="Ohta F."/>
            <person name="Nomoto H."/>
            <person name="Nogata K."/>
            <person name="Morishita T."/>
            <person name="Endo T."/>
            <person name="Shin-I T."/>
            <person name="Takeda H."/>
            <person name="Morishita S."/>
            <person name="Kohara Y."/>
        </authorList>
    </citation>
    <scope>NUCLEOTIDE SEQUENCE [LARGE SCALE GENOMIC DNA]</scope>
    <source>
        <strain>Hd-rR</strain>
    </source>
</reference>
<protein>
    <submittedName>
        <fullName evidence="2">Uncharacterized protein</fullName>
    </submittedName>
</protein>
<dbReference type="Ensembl" id="ENSORLT00015035080.1">
    <property type="protein sequence ID" value="ENSORLP00015018279.1"/>
    <property type="gene ID" value="ENSORLG00015019313.1"/>
</dbReference>
<reference evidence="2 3" key="2">
    <citation type="submission" date="2017-04" db="EMBL/GenBank/DDBJ databases">
        <title>CpG methylation of centromeres and impact of large insertions on vertebrate speciation.</title>
        <authorList>
            <person name="Ichikawa K."/>
            <person name="Yoshimura J."/>
            <person name="Morishita S."/>
        </authorList>
    </citation>
    <scope>NUCLEOTIDE SEQUENCE</scope>
    <source>
        <strain evidence="2 3">HSOK</strain>
    </source>
</reference>
<feature type="compositionally biased region" description="Basic and acidic residues" evidence="1">
    <location>
        <begin position="1"/>
        <end position="23"/>
    </location>
</feature>
<dbReference type="AlphaFoldDB" id="A0A3P9IEG1"/>
<proteinExistence type="predicted"/>
<evidence type="ECO:0000313" key="2">
    <source>
        <dbReference type="Ensembl" id="ENSORLP00015018279.1"/>
    </source>
</evidence>
<sequence>TCSEVHFERTPAARQKNVLENESHTGGGSAAENWREPSPRGKVGFSVLAKDTLPHERAMRESNLRNSNRRSTALPLHIYHFFIEMLRQLPQSLGNGKW</sequence>
<feature type="region of interest" description="Disordered" evidence="1">
    <location>
        <begin position="1"/>
        <end position="41"/>
    </location>
</feature>